<accession>A0A2M4DN12</accession>
<sequence length="214" mass="23810">MQATTRVCVCLCVCTSVESTGRKKGAASNRRQNTTEEDTFRRHLLLRSHDAHVTQTDRPTDDSCSDSGPLGRTPTNPQHGFLSLKRKLTLRPPTRGTPGPFTRVRLCVCVCVRACVRVRSSVKRKAENGVENRKKVKSGERKEWKNCKLFSMPRRDTPPFPGPVGGWVGCAAVQQHHLPLPAGLLYTTKKTDPARSILTPRFSPSLSRAVRQPK</sequence>
<protein>
    <submittedName>
        <fullName evidence="2">Putative secreted protein</fullName>
    </submittedName>
</protein>
<organism evidence="2">
    <name type="scientific">Anopheles darlingi</name>
    <name type="common">Mosquito</name>
    <dbReference type="NCBI Taxonomy" id="43151"/>
    <lineage>
        <taxon>Eukaryota</taxon>
        <taxon>Metazoa</taxon>
        <taxon>Ecdysozoa</taxon>
        <taxon>Arthropoda</taxon>
        <taxon>Hexapoda</taxon>
        <taxon>Insecta</taxon>
        <taxon>Pterygota</taxon>
        <taxon>Neoptera</taxon>
        <taxon>Endopterygota</taxon>
        <taxon>Diptera</taxon>
        <taxon>Nematocera</taxon>
        <taxon>Culicoidea</taxon>
        <taxon>Culicidae</taxon>
        <taxon>Anophelinae</taxon>
        <taxon>Anopheles</taxon>
    </lineage>
</organism>
<name>A0A2M4DN12_ANODA</name>
<feature type="region of interest" description="Disordered" evidence="1">
    <location>
        <begin position="48"/>
        <end position="80"/>
    </location>
</feature>
<evidence type="ECO:0000313" key="2">
    <source>
        <dbReference type="EMBL" id="MBW78919.1"/>
    </source>
</evidence>
<dbReference type="AlphaFoldDB" id="A0A2M4DN12"/>
<evidence type="ECO:0000256" key="1">
    <source>
        <dbReference type="SAM" id="MobiDB-lite"/>
    </source>
</evidence>
<proteinExistence type="predicted"/>
<dbReference type="EMBL" id="GGFL01014741">
    <property type="protein sequence ID" value="MBW78919.1"/>
    <property type="molecule type" value="Transcribed_RNA"/>
</dbReference>
<reference evidence="2" key="1">
    <citation type="submission" date="2018-01" db="EMBL/GenBank/DDBJ databases">
        <title>An insight into the sialome of Amazonian anophelines.</title>
        <authorList>
            <person name="Ribeiro J.M."/>
            <person name="Scarpassa V."/>
            <person name="Calvo E."/>
        </authorList>
    </citation>
    <scope>NUCLEOTIDE SEQUENCE</scope>
</reference>